<dbReference type="RefSeq" id="WP_104011572.1">
    <property type="nucleotide sequence ID" value="NZ_BMTG01000018.1"/>
</dbReference>
<sequence>MKQQKQQKKAYVKPSMFQQGDFSKKTAGYFVGSYKEYWTRRII</sequence>
<evidence type="ECO:0000313" key="4">
    <source>
        <dbReference type="Proteomes" id="UP001154015"/>
    </source>
</evidence>
<evidence type="ECO:0000313" key="3">
    <source>
        <dbReference type="Proteomes" id="UP000285596"/>
    </source>
</evidence>
<dbReference type="Proteomes" id="UP001154015">
    <property type="component" value="Unassembled WGS sequence"/>
</dbReference>
<reference evidence="2 3" key="1">
    <citation type="submission" date="2018-08" db="EMBL/GenBank/DDBJ databases">
        <title>Streptomyces globisporus 1912-4Crt, whole genome shotgun sequence.</title>
        <authorList>
            <person name="Matselyukh B."/>
        </authorList>
    </citation>
    <scope>NUCLEOTIDE SEQUENCE [LARGE SCALE GENOMIC DNA]</scope>
    <source>
        <strain evidence="2 3">1912-4Crt</strain>
    </source>
</reference>
<dbReference type="Pfam" id="PF19397">
    <property type="entry name" value="DUF5972"/>
    <property type="match status" value="1"/>
</dbReference>
<gene>
    <name evidence="2" type="ORF">D3105_03650</name>
    <name evidence="1" type="ORF">SGL43_03344</name>
</gene>
<evidence type="ECO:0000313" key="1">
    <source>
        <dbReference type="EMBL" id="CAH9416319.1"/>
    </source>
</evidence>
<dbReference type="GeneID" id="94022916"/>
<dbReference type="Proteomes" id="UP000285596">
    <property type="component" value="Unassembled WGS sequence"/>
</dbReference>
<dbReference type="EMBL" id="CAKXYP010000008">
    <property type="protein sequence ID" value="CAH9416319.1"/>
    <property type="molecule type" value="Genomic_DNA"/>
</dbReference>
<organism evidence="2 3">
    <name type="scientific">Streptomyces globisporus</name>
    <dbReference type="NCBI Taxonomy" id="1908"/>
    <lineage>
        <taxon>Bacteria</taxon>
        <taxon>Bacillati</taxon>
        <taxon>Actinomycetota</taxon>
        <taxon>Actinomycetes</taxon>
        <taxon>Kitasatosporales</taxon>
        <taxon>Streptomycetaceae</taxon>
        <taxon>Streptomyces</taxon>
    </lineage>
</organism>
<evidence type="ECO:0000313" key="2">
    <source>
        <dbReference type="EMBL" id="ROV69913.1"/>
    </source>
</evidence>
<dbReference type="AlphaFoldDB" id="A0A2U8NNM6"/>
<dbReference type="InterPro" id="IPR046015">
    <property type="entry name" value="DUF5972"/>
</dbReference>
<keyword evidence="4" id="KW-1185">Reference proteome</keyword>
<protein>
    <submittedName>
        <fullName evidence="2">Putative RiPP</fullName>
    </submittedName>
</protein>
<accession>A0A2U8NNM6</accession>
<proteinExistence type="predicted"/>
<reference evidence="1" key="2">
    <citation type="submission" date="2022-03" db="EMBL/GenBank/DDBJ databases">
        <authorList>
            <person name="Leyn A S."/>
        </authorList>
    </citation>
    <scope>NUCLEOTIDE SEQUENCE</scope>
    <source>
        <strain evidence="1">Streptomyces globisporus 4-3</strain>
    </source>
</reference>
<comment type="caution">
    <text evidence="2">The sequence shown here is derived from an EMBL/GenBank/DDBJ whole genome shotgun (WGS) entry which is preliminary data.</text>
</comment>
<dbReference type="EMBL" id="QWFA01000010">
    <property type="protein sequence ID" value="ROV69913.1"/>
    <property type="molecule type" value="Genomic_DNA"/>
</dbReference>
<name>A0A2U8NNM6_STRGL</name>